<dbReference type="SUPFAM" id="SSF117281">
    <property type="entry name" value="Kelch motif"/>
    <property type="match status" value="1"/>
</dbReference>
<feature type="domain" description="Attractin/MKLN-like beta-propeller" evidence="3">
    <location>
        <begin position="3"/>
        <end position="60"/>
    </location>
</feature>
<evidence type="ECO:0000313" key="5">
    <source>
        <dbReference type="Proteomes" id="UP001159363"/>
    </source>
</evidence>
<evidence type="ECO:0000256" key="2">
    <source>
        <dbReference type="ARBA" id="ARBA00022737"/>
    </source>
</evidence>
<reference evidence="4 5" key="1">
    <citation type="submission" date="2023-02" db="EMBL/GenBank/DDBJ databases">
        <title>LHISI_Scaffold_Assembly.</title>
        <authorList>
            <person name="Stuart O.P."/>
            <person name="Cleave R."/>
            <person name="Magrath M.J.L."/>
            <person name="Mikheyev A.S."/>
        </authorList>
    </citation>
    <scope>NUCLEOTIDE SEQUENCE [LARGE SCALE GENOMIC DNA]</scope>
    <source>
        <strain evidence="4">Daus_M_001</strain>
        <tissue evidence="4">Leg muscle</tissue>
    </source>
</reference>
<keyword evidence="1" id="KW-0880">Kelch repeat</keyword>
<proteinExistence type="predicted"/>
<dbReference type="EMBL" id="JARBHB010000007">
    <property type="protein sequence ID" value="KAJ8879026.1"/>
    <property type="molecule type" value="Genomic_DNA"/>
</dbReference>
<dbReference type="Proteomes" id="UP001159363">
    <property type="component" value="Chromosome 6"/>
</dbReference>
<name>A0ABQ9H415_9NEOP</name>
<keyword evidence="2" id="KW-0677">Repeat</keyword>
<protein>
    <recommendedName>
        <fullName evidence="3">Attractin/MKLN-like beta-propeller domain-containing protein</fullName>
    </recommendedName>
</protein>
<dbReference type="PANTHER" id="PTHR46461:SF2">
    <property type="entry name" value="ATTRACTIN"/>
    <property type="match status" value="1"/>
</dbReference>
<evidence type="ECO:0000259" key="3">
    <source>
        <dbReference type="Pfam" id="PF24981"/>
    </source>
</evidence>
<dbReference type="Gene3D" id="2.120.10.80">
    <property type="entry name" value="Kelch-type beta propeller"/>
    <property type="match status" value="1"/>
</dbReference>
<dbReference type="InterPro" id="IPR052637">
    <property type="entry name" value="KLHDC3-like"/>
</dbReference>
<dbReference type="PANTHER" id="PTHR46461">
    <property type="entry name" value="KELCH DOMAIN-CONTAINING PROTEIN 3"/>
    <property type="match status" value="1"/>
</dbReference>
<keyword evidence="5" id="KW-1185">Reference proteome</keyword>
<comment type="caution">
    <text evidence="4">The sequence shown here is derived from an EMBL/GenBank/DDBJ whole genome shotgun (WGS) entry which is preliminary data.</text>
</comment>
<dbReference type="InterPro" id="IPR015915">
    <property type="entry name" value="Kelch-typ_b-propeller"/>
</dbReference>
<organism evidence="4 5">
    <name type="scientific">Dryococelus australis</name>
    <dbReference type="NCBI Taxonomy" id="614101"/>
    <lineage>
        <taxon>Eukaryota</taxon>
        <taxon>Metazoa</taxon>
        <taxon>Ecdysozoa</taxon>
        <taxon>Arthropoda</taxon>
        <taxon>Hexapoda</taxon>
        <taxon>Insecta</taxon>
        <taxon>Pterygota</taxon>
        <taxon>Neoptera</taxon>
        <taxon>Polyneoptera</taxon>
        <taxon>Phasmatodea</taxon>
        <taxon>Verophasmatodea</taxon>
        <taxon>Anareolatae</taxon>
        <taxon>Phasmatidae</taxon>
        <taxon>Eurycanthinae</taxon>
        <taxon>Dryococelus</taxon>
    </lineage>
</organism>
<dbReference type="Pfam" id="PF24981">
    <property type="entry name" value="Beta-prop_ATRN-LZTR1"/>
    <property type="match status" value="1"/>
</dbReference>
<evidence type="ECO:0000313" key="4">
    <source>
        <dbReference type="EMBL" id="KAJ8879026.1"/>
    </source>
</evidence>
<dbReference type="InterPro" id="IPR056737">
    <property type="entry name" value="Beta-prop_ATRN-MKLN-like"/>
</dbReference>
<evidence type="ECO:0000256" key="1">
    <source>
        <dbReference type="ARBA" id="ARBA00022441"/>
    </source>
</evidence>
<accession>A0ABQ9H415</accession>
<gene>
    <name evidence="4" type="ORF">PR048_019632</name>
</gene>
<sequence>MDSKNVPKSRYGHSVVLFGDKIYMYGGVLENESVSSELWALDLSSKDWENIKVRSEPCNTTGGNGTLLCGKYAI</sequence>
<feature type="non-terminal residue" evidence="4">
    <location>
        <position position="74"/>
    </location>
</feature>